<organism evidence="1 2">
    <name type="scientific">Kibdelosporangium aridum</name>
    <dbReference type="NCBI Taxonomy" id="2030"/>
    <lineage>
        <taxon>Bacteria</taxon>
        <taxon>Bacillati</taxon>
        <taxon>Actinomycetota</taxon>
        <taxon>Actinomycetes</taxon>
        <taxon>Pseudonocardiales</taxon>
        <taxon>Pseudonocardiaceae</taxon>
        <taxon>Kibdelosporangium</taxon>
    </lineage>
</organism>
<protein>
    <submittedName>
        <fullName evidence="1">Uncharacterized protein</fullName>
    </submittedName>
</protein>
<sequence>MASSQALRKARYFGAMAVECSTEDDSDPTVISWGMSFNDEAHMVSADGRNYYALAEADNALNYVRGGPNLTPHLVWVAPAALGSESSEDPA</sequence>
<accession>A0A1W2EKR6</accession>
<gene>
    <name evidence="1" type="ORF">SAMN05661093_04607</name>
</gene>
<reference evidence="1 2" key="1">
    <citation type="submission" date="2017-04" db="EMBL/GenBank/DDBJ databases">
        <authorList>
            <person name="Afonso C.L."/>
            <person name="Miller P.J."/>
            <person name="Scott M.A."/>
            <person name="Spackman E."/>
            <person name="Goraichik I."/>
            <person name="Dimitrov K.M."/>
            <person name="Suarez D.L."/>
            <person name="Swayne D.E."/>
        </authorList>
    </citation>
    <scope>NUCLEOTIDE SEQUENCE [LARGE SCALE GENOMIC DNA]</scope>
    <source>
        <strain evidence="1 2">DSM 43828</strain>
    </source>
</reference>
<evidence type="ECO:0000313" key="1">
    <source>
        <dbReference type="EMBL" id="SMD10310.1"/>
    </source>
</evidence>
<proteinExistence type="predicted"/>
<keyword evidence="2" id="KW-1185">Reference proteome</keyword>
<dbReference type="AlphaFoldDB" id="A0A1W2EKR6"/>
<name>A0A1W2EKR6_KIBAR</name>
<dbReference type="EMBL" id="FWXV01000003">
    <property type="protein sequence ID" value="SMD10310.1"/>
    <property type="molecule type" value="Genomic_DNA"/>
</dbReference>
<dbReference type="Proteomes" id="UP000192674">
    <property type="component" value="Unassembled WGS sequence"/>
</dbReference>
<evidence type="ECO:0000313" key="2">
    <source>
        <dbReference type="Proteomes" id="UP000192674"/>
    </source>
</evidence>